<comment type="caution">
    <text evidence="1">The sequence shown here is derived from an EMBL/GenBank/DDBJ whole genome shotgun (WGS) entry which is preliminary data.</text>
</comment>
<evidence type="ECO:0000313" key="2">
    <source>
        <dbReference type="Proteomes" id="UP000828390"/>
    </source>
</evidence>
<sequence length="233" mass="26188">MDYNAKEDLTVETIIERGVKKYFPEGKSQLGYLKDMDLSLGSFAGENLDGFTEGNACSFQEYQKSRGFFSSQYHLYIRTKPKQQNSSCTMEVQQSAGSVDESDEEELNVEGTVTDEADENAEEDTARVFFVNNAMPGNMNLKYKRNILSRYDNSECTISYGSMRQCYNSSAHEIAYADYNCITDDGFLLVHVELSYCQAKLSPTGSTIVRNSTIFRICFLVAIATTIFDVGTK</sequence>
<dbReference type="EMBL" id="JAIWYP010000009">
    <property type="protein sequence ID" value="KAH3775501.1"/>
    <property type="molecule type" value="Genomic_DNA"/>
</dbReference>
<gene>
    <name evidence="1" type="ORF">DPMN_176904</name>
</gene>
<keyword evidence="2" id="KW-1185">Reference proteome</keyword>
<name>A0A9D4E974_DREPO</name>
<reference evidence="1" key="1">
    <citation type="journal article" date="2019" name="bioRxiv">
        <title>The Genome of the Zebra Mussel, Dreissena polymorpha: A Resource for Invasive Species Research.</title>
        <authorList>
            <person name="McCartney M.A."/>
            <person name="Auch B."/>
            <person name="Kono T."/>
            <person name="Mallez S."/>
            <person name="Zhang Y."/>
            <person name="Obille A."/>
            <person name="Becker A."/>
            <person name="Abrahante J.E."/>
            <person name="Garbe J."/>
            <person name="Badalamenti J.P."/>
            <person name="Herman A."/>
            <person name="Mangelson H."/>
            <person name="Liachko I."/>
            <person name="Sullivan S."/>
            <person name="Sone E.D."/>
            <person name="Koren S."/>
            <person name="Silverstein K.A.T."/>
            <person name="Beckman K.B."/>
            <person name="Gohl D.M."/>
        </authorList>
    </citation>
    <scope>NUCLEOTIDE SEQUENCE</scope>
    <source>
        <strain evidence="1">Duluth1</strain>
        <tissue evidence="1">Whole animal</tissue>
    </source>
</reference>
<dbReference type="AlphaFoldDB" id="A0A9D4E974"/>
<protein>
    <submittedName>
        <fullName evidence="1">Uncharacterized protein</fullName>
    </submittedName>
</protein>
<organism evidence="1 2">
    <name type="scientific">Dreissena polymorpha</name>
    <name type="common">Zebra mussel</name>
    <name type="synonym">Mytilus polymorpha</name>
    <dbReference type="NCBI Taxonomy" id="45954"/>
    <lineage>
        <taxon>Eukaryota</taxon>
        <taxon>Metazoa</taxon>
        <taxon>Spiralia</taxon>
        <taxon>Lophotrochozoa</taxon>
        <taxon>Mollusca</taxon>
        <taxon>Bivalvia</taxon>
        <taxon>Autobranchia</taxon>
        <taxon>Heteroconchia</taxon>
        <taxon>Euheterodonta</taxon>
        <taxon>Imparidentia</taxon>
        <taxon>Neoheterodontei</taxon>
        <taxon>Myida</taxon>
        <taxon>Dreissenoidea</taxon>
        <taxon>Dreissenidae</taxon>
        <taxon>Dreissena</taxon>
    </lineage>
</organism>
<dbReference type="Proteomes" id="UP000828390">
    <property type="component" value="Unassembled WGS sequence"/>
</dbReference>
<accession>A0A9D4E974</accession>
<proteinExistence type="predicted"/>
<evidence type="ECO:0000313" key="1">
    <source>
        <dbReference type="EMBL" id="KAH3775501.1"/>
    </source>
</evidence>
<reference evidence="1" key="2">
    <citation type="submission" date="2020-11" db="EMBL/GenBank/DDBJ databases">
        <authorList>
            <person name="McCartney M.A."/>
            <person name="Auch B."/>
            <person name="Kono T."/>
            <person name="Mallez S."/>
            <person name="Becker A."/>
            <person name="Gohl D.M."/>
            <person name="Silverstein K.A.T."/>
            <person name="Koren S."/>
            <person name="Bechman K.B."/>
            <person name="Herman A."/>
            <person name="Abrahante J.E."/>
            <person name="Garbe J."/>
        </authorList>
    </citation>
    <scope>NUCLEOTIDE SEQUENCE</scope>
    <source>
        <strain evidence="1">Duluth1</strain>
        <tissue evidence="1">Whole animal</tissue>
    </source>
</reference>